<dbReference type="GO" id="GO:0046513">
    <property type="term" value="P:ceramide biosynthetic process"/>
    <property type="evidence" value="ECO:0007669"/>
    <property type="project" value="TreeGrafter"/>
</dbReference>
<keyword evidence="7" id="KW-0479">Metal-binding</keyword>
<dbReference type="PANTHER" id="PTHR46187">
    <property type="entry name" value="ALKALINE CERAMIDASE 3"/>
    <property type="match status" value="1"/>
</dbReference>
<name>A0AA40B542_9PEZI</name>
<dbReference type="InterPro" id="IPR008901">
    <property type="entry name" value="ACER"/>
</dbReference>
<dbReference type="RefSeq" id="XP_060300701.1">
    <property type="nucleotide sequence ID" value="XM_060443589.1"/>
</dbReference>
<evidence type="ECO:0000256" key="1">
    <source>
        <dbReference type="ARBA" id="ARBA00004141"/>
    </source>
</evidence>
<dbReference type="GO" id="GO:0005789">
    <property type="term" value="C:endoplasmic reticulum membrane"/>
    <property type="evidence" value="ECO:0007669"/>
    <property type="project" value="TreeGrafter"/>
</dbReference>
<dbReference type="Proteomes" id="UP001172101">
    <property type="component" value="Unassembled WGS sequence"/>
</dbReference>
<feature type="transmembrane region" description="Helical" evidence="9">
    <location>
        <begin position="125"/>
        <end position="145"/>
    </location>
</feature>
<evidence type="ECO:0000256" key="4">
    <source>
        <dbReference type="ARBA" id="ARBA00022801"/>
    </source>
</evidence>
<evidence type="ECO:0000256" key="3">
    <source>
        <dbReference type="ARBA" id="ARBA00022692"/>
    </source>
</evidence>
<proteinExistence type="inferred from homology"/>
<dbReference type="GO" id="GO:0046514">
    <property type="term" value="P:ceramide catabolic process"/>
    <property type="evidence" value="ECO:0007669"/>
    <property type="project" value="TreeGrafter"/>
</dbReference>
<dbReference type="GeneID" id="85326859"/>
<organism evidence="10 11">
    <name type="scientific">Lasiosphaeria miniovina</name>
    <dbReference type="NCBI Taxonomy" id="1954250"/>
    <lineage>
        <taxon>Eukaryota</taxon>
        <taxon>Fungi</taxon>
        <taxon>Dikarya</taxon>
        <taxon>Ascomycota</taxon>
        <taxon>Pezizomycotina</taxon>
        <taxon>Sordariomycetes</taxon>
        <taxon>Sordariomycetidae</taxon>
        <taxon>Sordariales</taxon>
        <taxon>Lasiosphaeriaceae</taxon>
        <taxon>Lasiosphaeria</taxon>
    </lineage>
</organism>
<evidence type="ECO:0000313" key="10">
    <source>
        <dbReference type="EMBL" id="KAK0727846.1"/>
    </source>
</evidence>
<gene>
    <name evidence="10" type="ORF">B0T26DRAFT_738389</name>
</gene>
<keyword evidence="5 9" id="KW-1133">Transmembrane helix</keyword>
<accession>A0AA40B542</accession>
<evidence type="ECO:0000256" key="6">
    <source>
        <dbReference type="ARBA" id="ARBA00023136"/>
    </source>
</evidence>
<feature type="binding site" evidence="8">
    <location>
        <position position="233"/>
    </location>
    <ligand>
        <name>Zn(2+)</name>
        <dbReference type="ChEBI" id="CHEBI:29105"/>
        <note>catalytic</note>
    </ligand>
</feature>
<feature type="binding site" evidence="8">
    <location>
        <position position="237"/>
    </location>
    <ligand>
        <name>Zn(2+)</name>
        <dbReference type="ChEBI" id="CHEBI:29105"/>
        <note>catalytic</note>
    </ligand>
</feature>
<feature type="transmembrane region" description="Helical" evidence="9">
    <location>
        <begin position="42"/>
        <end position="60"/>
    </location>
</feature>
<evidence type="ECO:0000313" key="11">
    <source>
        <dbReference type="Proteomes" id="UP001172101"/>
    </source>
</evidence>
<dbReference type="GO" id="GO:0046872">
    <property type="term" value="F:metal ion binding"/>
    <property type="evidence" value="ECO:0007669"/>
    <property type="project" value="UniProtKB-KW"/>
</dbReference>
<feature type="binding site" evidence="8">
    <location>
        <position position="90"/>
    </location>
    <ligand>
        <name>Zn(2+)</name>
        <dbReference type="ChEBI" id="CHEBI:29105"/>
        <note>catalytic</note>
    </ligand>
</feature>
<keyword evidence="4" id="KW-0378">Hydrolase</keyword>
<feature type="transmembrane region" description="Helical" evidence="9">
    <location>
        <begin position="72"/>
        <end position="90"/>
    </location>
</feature>
<keyword evidence="11" id="KW-1185">Reference proteome</keyword>
<sequence length="264" mass="30425">MGHHNRHFAGDPTALSGAYGPPTSTANFCEEDYVVTRYLAEFINALTNLAYVYFALRYMYGPGSRGLLSPRWDFMSASLLVLGGCSFLFHATLRHYMQFADELSMLGVTWSVLQGTMPVRHSPTNARLISAGLALFNPLFSAFYVWTGEIIYHYTAFGAMIVLITLRGIYLFYYLEPAFPEAKRRSWRFRGWRALFAFVFGYVLWNIDLEFCAELRDLREHVGLPWAWLLELHGWWHVLTAIGASQFMDIVREMHQELSSEKEE</sequence>
<evidence type="ECO:0000256" key="7">
    <source>
        <dbReference type="PIRSR" id="PIRSR608901-1"/>
    </source>
</evidence>
<comment type="cofactor">
    <cofactor evidence="8">
        <name>Zn(2+)</name>
        <dbReference type="ChEBI" id="CHEBI:29105"/>
    </cofactor>
</comment>
<reference evidence="10" key="1">
    <citation type="submission" date="2023-06" db="EMBL/GenBank/DDBJ databases">
        <title>Genome-scale phylogeny and comparative genomics of the fungal order Sordariales.</title>
        <authorList>
            <consortium name="Lawrence Berkeley National Laboratory"/>
            <person name="Hensen N."/>
            <person name="Bonometti L."/>
            <person name="Westerberg I."/>
            <person name="Brannstrom I.O."/>
            <person name="Guillou S."/>
            <person name="Cros-Aarteil S."/>
            <person name="Calhoun S."/>
            <person name="Haridas S."/>
            <person name="Kuo A."/>
            <person name="Mondo S."/>
            <person name="Pangilinan J."/>
            <person name="Riley R."/>
            <person name="LaButti K."/>
            <person name="Andreopoulos B."/>
            <person name="Lipzen A."/>
            <person name="Chen C."/>
            <person name="Yanf M."/>
            <person name="Daum C."/>
            <person name="Ng V."/>
            <person name="Clum A."/>
            <person name="Steindorff A."/>
            <person name="Ohm R."/>
            <person name="Martin F."/>
            <person name="Silar P."/>
            <person name="Natvig D."/>
            <person name="Lalanne C."/>
            <person name="Gautier V."/>
            <person name="Ament-velasquez S.L."/>
            <person name="Kruys A."/>
            <person name="Hutchinson M.I."/>
            <person name="Powell A.J."/>
            <person name="Barry K."/>
            <person name="Miller A.N."/>
            <person name="Grigoriev I.V."/>
            <person name="Debuchy R."/>
            <person name="Gladieux P."/>
            <person name="Thoren M.H."/>
            <person name="Johannesson H."/>
        </authorList>
    </citation>
    <scope>NUCLEOTIDE SEQUENCE</scope>
    <source>
        <strain evidence="10">SMH2392-1A</strain>
    </source>
</reference>
<comment type="caution">
    <text evidence="10">The sequence shown here is derived from an EMBL/GenBank/DDBJ whole genome shotgun (WGS) entry which is preliminary data.</text>
</comment>
<evidence type="ECO:0000256" key="5">
    <source>
        <dbReference type="ARBA" id="ARBA00022989"/>
    </source>
</evidence>
<dbReference type="PANTHER" id="PTHR46187:SF1">
    <property type="entry name" value="ALKALINE PHYTOCERAMIDASE"/>
    <property type="match status" value="1"/>
</dbReference>
<evidence type="ECO:0000256" key="2">
    <source>
        <dbReference type="ARBA" id="ARBA00009780"/>
    </source>
</evidence>
<dbReference type="EMBL" id="JAUIRO010000002">
    <property type="protein sequence ID" value="KAK0727846.1"/>
    <property type="molecule type" value="Genomic_DNA"/>
</dbReference>
<keyword evidence="6 9" id="KW-0472">Membrane</keyword>
<protein>
    <submittedName>
        <fullName evidence="10">Ceramidase</fullName>
    </submittedName>
</protein>
<keyword evidence="3 9" id="KW-0812">Transmembrane</keyword>
<feature type="binding site" evidence="7">
    <location>
        <position position="41"/>
    </location>
    <ligand>
        <name>Ca(2+)</name>
        <dbReference type="ChEBI" id="CHEBI:29108"/>
    </ligand>
</feature>
<dbReference type="Pfam" id="PF05875">
    <property type="entry name" value="Ceramidase"/>
    <property type="match status" value="1"/>
</dbReference>
<dbReference type="GO" id="GO:0016811">
    <property type="term" value="F:hydrolase activity, acting on carbon-nitrogen (but not peptide) bonds, in linear amides"/>
    <property type="evidence" value="ECO:0007669"/>
    <property type="project" value="InterPro"/>
</dbReference>
<feature type="transmembrane region" description="Helical" evidence="9">
    <location>
        <begin position="151"/>
        <end position="175"/>
    </location>
</feature>
<dbReference type="AlphaFoldDB" id="A0AA40B542"/>
<feature type="binding site" evidence="7">
    <location>
        <position position="30"/>
    </location>
    <ligand>
        <name>Ca(2+)</name>
        <dbReference type="ChEBI" id="CHEBI:29108"/>
    </ligand>
</feature>
<comment type="subcellular location">
    <subcellularLocation>
        <location evidence="1">Membrane</location>
        <topology evidence="1">Multi-pass membrane protein</topology>
    </subcellularLocation>
</comment>
<keyword evidence="7" id="KW-0106">Calcium</keyword>
<comment type="similarity">
    <text evidence="2">Belongs to the alkaline ceramidase family.</text>
</comment>
<keyword evidence="8" id="KW-0862">Zinc</keyword>
<evidence type="ECO:0000256" key="9">
    <source>
        <dbReference type="SAM" id="Phobius"/>
    </source>
</evidence>
<evidence type="ECO:0000256" key="8">
    <source>
        <dbReference type="PIRSR" id="PIRSR608901-2"/>
    </source>
</evidence>
<feature type="transmembrane region" description="Helical" evidence="9">
    <location>
        <begin position="187"/>
        <end position="205"/>
    </location>
</feature>